<evidence type="ECO:0000256" key="6">
    <source>
        <dbReference type="ARBA" id="ARBA00022989"/>
    </source>
</evidence>
<keyword evidence="11" id="KW-1185">Reference proteome</keyword>
<feature type="transmembrane region" description="Helical" evidence="8">
    <location>
        <begin position="18"/>
        <end position="38"/>
    </location>
</feature>
<feature type="transmembrane region" description="Helical" evidence="8">
    <location>
        <begin position="244"/>
        <end position="264"/>
    </location>
</feature>
<comment type="subcellular location">
    <subcellularLocation>
        <location evidence="1">Cell membrane</location>
        <topology evidence="1">Multi-pass membrane protein</topology>
    </subcellularLocation>
</comment>
<evidence type="ECO:0000256" key="4">
    <source>
        <dbReference type="ARBA" id="ARBA00022679"/>
    </source>
</evidence>
<dbReference type="EMBL" id="AP023355">
    <property type="protein sequence ID" value="BCJ36857.1"/>
    <property type="molecule type" value="Genomic_DNA"/>
</dbReference>
<evidence type="ECO:0000256" key="5">
    <source>
        <dbReference type="ARBA" id="ARBA00022692"/>
    </source>
</evidence>
<keyword evidence="6 8" id="KW-1133">Transmembrane helix</keyword>
<dbReference type="AlphaFoldDB" id="A0A7R7DSQ9"/>
<dbReference type="Pfam" id="PF13231">
    <property type="entry name" value="PMT_2"/>
    <property type="match status" value="1"/>
</dbReference>
<name>A0A7R7DSQ9_9ACTN</name>
<dbReference type="Proteomes" id="UP000611640">
    <property type="component" value="Chromosome"/>
</dbReference>
<protein>
    <recommendedName>
        <fullName evidence="9">Glycosyltransferase RgtA/B/C/D-like domain-containing protein</fullName>
    </recommendedName>
</protein>
<organism evidence="10 11">
    <name type="scientific">Actinocatenispora thailandica</name>
    <dbReference type="NCBI Taxonomy" id="227318"/>
    <lineage>
        <taxon>Bacteria</taxon>
        <taxon>Bacillati</taxon>
        <taxon>Actinomycetota</taxon>
        <taxon>Actinomycetes</taxon>
        <taxon>Micromonosporales</taxon>
        <taxon>Micromonosporaceae</taxon>
        <taxon>Actinocatenispora</taxon>
    </lineage>
</organism>
<feature type="transmembrane region" description="Helical" evidence="8">
    <location>
        <begin position="276"/>
        <end position="293"/>
    </location>
</feature>
<accession>A0A7R7DSQ9</accession>
<feature type="transmembrane region" description="Helical" evidence="8">
    <location>
        <begin position="329"/>
        <end position="352"/>
    </location>
</feature>
<keyword evidence="2" id="KW-1003">Cell membrane</keyword>
<evidence type="ECO:0000313" key="11">
    <source>
        <dbReference type="Proteomes" id="UP000611640"/>
    </source>
</evidence>
<dbReference type="InterPro" id="IPR038731">
    <property type="entry name" value="RgtA/B/C-like"/>
</dbReference>
<evidence type="ECO:0000256" key="7">
    <source>
        <dbReference type="ARBA" id="ARBA00023136"/>
    </source>
</evidence>
<reference evidence="10 11" key="1">
    <citation type="submission" date="2020-08" db="EMBL/GenBank/DDBJ databases">
        <title>Whole genome shotgun sequence of Actinocatenispora thailandica NBRC 105041.</title>
        <authorList>
            <person name="Komaki H."/>
            <person name="Tamura T."/>
        </authorList>
    </citation>
    <scope>NUCLEOTIDE SEQUENCE [LARGE SCALE GENOMIC DNA]</scope>
    <source>
        <strain evidence="10 11">NBRC 105041</strain>
    </source>
</reference>
<keyword evidence="3" id="KW-0328">Glycosyltransferase</keyword>
<keyword evidence="7 8" id="KW-0472">Membrane</keyword>
<dbReference type="PANTHER" id="PTHR33908:SF11">
    <property type="entry name" value="MEMBRANE PROTEIN"/>
    <property type="match status" value="1"/>
</dbReference>
<evidence type="ECO:0000256" key="1">
    <source>
        <dbReference type="ARBA" id="ARBA00004651"/>
    </source>
</evidence>
<gene>
    <name evidence="10" type="ORF">Athai_43600</name>
</gene>
<sequence>MNGATPPPRPTPLHWRTLLPVALALVGVLLALATRYGYHRDELYFRLLGRHLAAGYVDQPVGTPALARLTTGLFGDNLVALRLPAALAAAGTALLAAALAAEFGAGRRGQLLAAIGTATGVFPLVDGHVLVTSAIDAPIWLGTILCSVRALLRDPRWWLAAGAVAGVGLLNKQLIVLLAIGLAAGLAAVGPRRTLRDRYLWLGVALAAVLGAPSIVYQVTHGFPQLAMASALSSHGGTENRIEFVPFQLVLLGPLLVPIWWAGLRALARRPAWRPVRCLVVAYPVAGLIALVGGGRADYVIGLVVAFFAIGCAVLDAPPTVPAGHWRRWLRLAAVAVAVDAVVAALISLPVLPVRWAGRTPIPALNPAMRDAVGWPAYVRQVEAVYRSVPDPAATALLTGNYGEAGAIDRYGTGLPAVHSGQNELWEQGPPPDSGTAAVVVGIAPEQLPGVFGHCEVRDRLDNGVGVDNEEQGRPILYCTGRTAPWPTLWPRLRHLD</sequence>
<dbReference type="GO" id="GO:0009103">
    <property type="term" value="P:lipopolysaccharide biosynthetic process"/>
    <property type="evidence" value="ECO:0007669"/>
    <property type="project" value="UniProtKB-ARBA"/>
</dbReference>
<dbReference type="KEGG" id="atl:Athai_43600"/>
<evidence type="ECO:0000313" key="10">
    <source>
        <dbReference type="EMBL" id="BCJ36857.1"/>
    </source>
</evidence>
<keyword evidence="4" id="KW-0808">Transferase</keyword>
<feature type="domain" description="Glycosyltransferase RgtA/B/C/D-like" evidence="9">
    <location>
        <begin position="58"/>
        <end position="217"/>
    </location>
</feature>
<evidence type="ECO:0000259" key="9">
    <source>
        <dbReference type="Pfam" id="PF13231"/>
    </source>
</evidence>
<evidence type="ECO:0000256" key="2">
    <source>
        <dbReference type="ARBA" id="ARBA00022475"/>
    </source>
</evidence>
<proteinExistence type="predicted"/>
<feature type="transmembrane region" description="Helical" evidence="8">
    <location>
        <begin position="199"/>
        <end position="219"/>
    </location>
</feature>
<dbReference type="GO" id="GO:0016763">
    <property type="term" value="F:pentosyltransferase activity"/>
    <property type="evidence" value="ECO:0007669"/>
    <property type="project" value="TreeGrafter"/>
</dbReference>
<evidence type="ECO:0000256" key="3">
    <source>
        <dbReference type="ARBA" id="ARBA00022676"/>
    </source>
</evidence>
<dbReference type="GO" id="GO:0005886">
    <property type="term" value="C:plasma membrane"/>
    <property type="evidence" value="ECO:0007669"/>
    <property type="project" value="UniProtKB-SubCell"/>
</dbReference>
<evidence type="ECO:0000256" key="8">
    <source>
        <dbReference type="SAM" id="Phobius"/>
    </source>
</evidence>
<keyword evidence="5 8" id="KW-0812">Transmembrane</keyword>
<dbReference type="InterPro" id="IPR050297">
    <property type="entry name" value="LipidA_mod_glycosyltrf_83"/>
</dbReference>
<feature type="transmembrane region" description="Helical" evidence="8">
    <location>
        <begin position="299"/>
        <end position="317"/>
    </location>
</feature>
<dbReference type="RefSeq" id="WP_203963161.1">
    <property type="nucleotide sequence ID" value="NZ_AP023355.1"/>
</dbReference>
<feature type="transmembrane region" description="Helical" evidence="8">
    <location>
        <begin position="79"/>
        <end position="99"/>
    </location>
</feature>
<feature type="transmembrane region" description="Helical" evidence="8">
    <location>
        <begin position="157"/>
        <end position="187"/>
    </location>
</feature>
<dbReference type="PANTHER" id="PTHR33908">
    <property type="entry name" value="MANNOSYLTRANSFERASE YKCB-RELATED"/>
    <property type="match status" value="1"/>
</dbReference>